<feature type="compositionally biased region" description="Polar residues" evidence="3">
    <location>
        <begin position="22"/>
        <end position="37"/>
    </location>
</feature>
<dbReference type="Gene3D" id="2.70.70.10">
    <property type="entry name" value="Glucose Permease (Domain IIA)"/>
    <property type="match status" value="1"/>
</dbReference>
<evidence type="ECO:0000256" key="1">
    <source>
        <dbReference type="ARBA" id="ARBA00022729"/>
    </source>
</evidence>
<feature type="transmembrane region" description="Helical" evidence="4">
    <location>
        <begin position="350"/>
        <end position="369"/>
    </location>
</feature>
<dbReference type="CDD" id="cd12797">
    <property type="entry name" value="M23_peptidase"/>
    <property type="match status" value="1"/>
</dbReference>
<evidence type="ECO:0000256" key="3">
    <source>
        <dbReference type="SAM" id="MobiDB-lite"/>
    </source>
</evidence>
<dbReference type="Proteomes" id="UP000633365">
    <property type="component" value="Unassembled WGS sequence"/>
</dbReference>
<organism evidence="6 7">
    <name type="scientific">Ruminococcus difficilis</name>
    <dbReference type="NCBI Taxonomy" id="2763069"/>
    <lineage>
        <taxon>Bacteria</taxon>
        <taxon>Bacillati</taxon>
        <taxon>Bacillota</taxon>
        <taxon>Clostridia</taxon>
        <taxon>Eubacteriales</taxon>
        <taxon>Oscillospiraceae</taxon>
        <taxon>Ruminococcus</taxon>
    </lineage>
</organism>
<evidence type="ECO:0000313" key="6">
    <source>
        <dbReference type="EMBL" id="MBK6088608.1"/>
    </source>
</evidence>
<reference evidence="6" key="1">
    <citation type="submission" date="2021-01" db="EMBL/GenBank/DDBJ databases">
        <title>Genome public.</title>
        <authorList>
            <person name="Liu C."/>
            <person name="Sun Q."/>
        </authorList>
    </citation>
    <scope>NUCLEOTIDE SEQUENCE</scope>
    <source>
        <strain evidence="6">M6</strain>
    </source>
</reference>
<dbReference type="SUPFAM" id="SSF51261">
    <property type="entry name" value="Duplicated hybrid motif"/>
    <property type="match status" value="1"/>
</dbReference>
<feature type="compositionally biased region" description="Polar residues" evidence="3">
    <location>
        <begin position="101"/>
        <end position="111"/>
    </location>
</feature>
<gene>
    <name evidence="6" type="ORF">JKK62_08075</name>
</gene>
<dbReference type="EMBL" id="JAEQMG010000069">
    <property type="protein sequence ID" value="MBK6088608.1"/>
    <property type="molecule type" value="Genomic_DNA"/>
</dbReference>
<dbReference type="PANTHER" id="PTHR21666:SF289">
    <property type="entry name" value="L-ALA--D-GLU ENDOPEPTIDASE"/>
    <property type="match status" value="1"/>
</dbReference>
<dbReference type="RefSeq" id="WP_201427501.1">
    <property type="nucleotide sequence ID" value="NZ_JAEQMG010000069.1"/>
</dbReference>
<feature type="region of interest" description="Disordered" evidence="3">
    <location>
        <begin position="1"/>
        <end position="190"/>
    </location>
</feature>
<keyword evidence="4" id="KW-0472">Membrane</keyword>
<feature type="domain" description="M23ase beta-sheet core" evidence="5">
    <location>
        <begin position="573"/>
        <end position="671"/>
    </location>
</feature>
<dbReference type="InterPro" id="IPR016047">
    <property type="entry name" value="M23ase_b-sheet_dom"/>
</dbReference>
<name>A0A934U155_9FIRM</name>
<dbReference type="GO" id="GO:0004222">
    <property type="term" value="F:metalloendopeptidase activity"/>
    <property type="evidence" value="ECO:0007669"/>
    <property type="project" value="TreeGrafter"/>
</dbReference>
<dbReference type="Pfam" id="PF01551">
    <property type="entry name" value="Peptidase_M23"/>
    <property type="match status" value="1"/>
</dbReference>
<dbReference type="InterPro" id="IPR050570">
    <property type="entry name" value="Cell_wall_metabolism_enzyme"/>
</dbReference>
<keyword evidence="7" id="KW-1185">Reference proteome</keyword>
<feature type="compositionally biased region" description="Polar residues" evidence="3">
    <location>
        <begin position="46"/>
        <end position="56"/>
    </location>
</feature>
<dbReference type="InterPro" id="IPR011055">
    <property type="entry name" value="Dup_hybrid_motif"/>
</dbReference>
<feature type="compositionally biased region" description="Basic and acidic residues" evidence="3">
    <location>
        <begin position="1"/>
        <end position="18"/>
    </location>
</feature>
<feature type="coiled-coil region" evidence="2">
    <location>
        <begin position="278"/>
        <end position="326"/>
    </location>
</feature>
<evidence type="ECO:0000256" key="2">
    <source>
        <dbReference type="SAM" id="Coils"/>
    </source>
</evidence>
<protein>
    <submittedName>
        <fullName evidence="6">Peptidoglycan DD-metalloendopeptidase family protein</fullName>
    </submittedName>
</protein>
<sequence>MEERTDGHVEERPNREPEAAAQSSSLNQQRRYASLRQTSDKRVNGENETAATADSFSEQRQEETESEVSQSPDYGQRAEQSVYSTESKQTENVSREPHSSGAHTVMQNSSRYRQKFRQESQTAEAGTGASKLRFADDELPGQDAVNRKLEKAQERAARFEQRLHKAENKLPSRRKPRLETSADPATGKQKTRLRFEKEVKEKSEALKGPAVLRPVKGVANLAGGMVHKQIYKNEHENVGVQAAHRAEIAGETGLRYASRAHKLAPYNKVKRLQNRTVNAQAKAAYQKALAENPELKKKKLAKAMYKQKLKRKYAKAAREAQKTGKRAKKTAVTTEKIVKEIAGAIKRHPVAALVIFLIFLLILFIASAFTSCTSIGAGSSGAFSSVSYLAGDIVIDQAELTYTEWETDLQLEINRMETIRSGYDEYRYDVDEIGHDPHVLMAYLTAVYGDFNSSQAESAMRSLFDSQYHLTLTEEVERRTRTEPATDPTTHQQTTTNVAYDYKILNVKLTSVSLESVVSGRVNSEQRDACDTLLTTKGCRQYVKNVFGSTNWLSNVTSYYGYRVHPVSGVKDYHTGVDIGMPQGTVIRAGHDGVVTVAGNSGGYGLCVIIEGDTPTGKTLMTRYGHCSQLLVAAGANVHAGDVIAKVGSTGTSTGPHLHLEVLLDGHYLNPLYFAETGDETERHL</sequence>
<dbReference type="PANTHER" id="PTHR21666">
    <property type="entry name" value="PEPTIDASE-RELATED"/>
    <property type="match status" value="1"/>
</dbReference>
<comment type="caution">
    <text evidence="6">The sequence shown here is derived from an EMBL/GenBank/DDBJ whole genome shotgun (WGS) entry which is preliminary data.</text>
</comment>
<keyword evidence="2" id="KW-0175">Coiled coil</keyword>
<feature type="compositionally biased region" description="Basic and acidic residues" evidence="3">
    <location>
        <begin position="145"/>
        <end position="170"/>
    </location>
</feature>
<accession>A0A934U155</accession>
<dbReference type="AlphaFoldDB" id="A0A934U155"/>
<evidence type="ECO:0000259" key="5">
    <source>
        <dbReference type="Pfam" id="PF01551"/>
    </source>
</evidence>
<evidence type="ECO:0000256" key="4">
    <source>
        <dbReference type="SAM" id="Phobius"/>
    </source>
</evidence>
<keyword evidence="1" id="KW-0732">Signal</keyword>
<keyword evidence="4" id="KW-1133">Transmembrane helix</keyword>
<proteinExistence type="predicted"/>
<keyword evidence="4" id="KW-0812">Transmembrane</keyword>
<dbReference type="NCBIfam" id="NF045974">
    <property type="entry name" value="conju_CD1108"/>
    <property type="match status" value="1"/>
</dbReference>
<feature type="compositionally biased region" description="Polar residues" evidence="3">
    <location>
        <begin position="67"/>
        <end position="92"/>
    </location>
</feature>
<evidence type="ECO:0000313" key="7">
    <source>
        <dbReference type="Proteomes" id="UP000633365"/>
    </source>
</evidence>